<dbReference type="Gene3D" id="3.40.630.30">
    <property type="match status" value="1"/>
</dbReference>
<dbReference type="EMBL" id="JADGJW010000859">
    <property type="protein sequence ID" value="KAJ3211027.1"/>
    <property type="molecule type" value="Genomic_DNA"/>
</dbReference>
<dbReference type="InterPro" id="IPR016181">
    <property type="entry name" value="Acyl_CoA_acyltransferase"/>
</dbReference>
<evidence type="ECO:0000313" key="2">
    <source>
        <dbReference type="Proteomes" id="UP001211065"/>
    </source>
</evidence>
<reference evidence="1" key="1">
    <citation type="submission" date="2020-05" db="EMBL/GenBank/DDBJ databases">
        <title>Phylogenomic resolution of chytrid fungi.</title>
        <authorList>
            <person name="Stajich J.E."/>
            <person name="Amses K."/>
            <person name="Simmons R."/>
            <person name="Seto K."/>
            <person name="Myers J."/>
            <person name="Bonds A."/>
            <person name="Quandt C.A."/>
            <person name="Barry K."/>
            <person name="Liu P."/>
            <person name="Grigoriev I."/>
            <person name="Longcore J.E."/>
            <person name="James T.Y."/>
        </authorList>
    </citation>
    <scope>NUCLEOTIDE SEQUENCE</scope>
    <source>
        <strain evidence="1">JEL0476</strain>
    </source>
</reference>
<dbReference type="Proteomes" id="UP001211065">
    <property type="component" value="Unassembled WGS sequence"/>
</dbReference>
<name>A0AAD5TVN5_9FUNG</name>
<evidence type="ECO:0008006" key="3">
    <source>
        <dbReference type="Google" id="ProtNLM"/>
    </source>
</evidence>
<gene>
    <name evidence="1" type="ORF">HK099_008108</name>
</gene>
<dbReference type="AlphaFoldDB" id="A0AAD5TVN5"/>
<accession>A0AAD5TVN5</accession>
<keyword evidence="2" id="KW-1185">Reference proteome</keyword>
<protein>
    <recommendedName>
        <fullName evidence="3">N-acetyltransferase domain-containing protein</fullName>
    </recommendedName>
</protein>
<organism evidence="1 2">
    <name type="scientific">Clydaea vesicula</name>
    <dbReference type="NCBI Taxonomy" id="447962"/>
    <lineage>
        <taxon>Eukaryota</taxon>
        <taxon>Fungi</taxon>
        <taxon>Fungi incertae sedis</taxon>
        <taxon>Chytridiomycota</taxon>
        <taxon>Chytridiomycota incertae sedis</taxon>
        <taxon>Chytridiomycetes</taxon>
        <taxon>Lobulomycetales</taxon>
        <taxon>Lobulomycetaceae</taxon>
        <taxon>Clydaea</taxon>
    </lineage>
</organism>
<sequence>MFTIHNSKQSFLDRVEKFLLQKEALNNIMLGILYGTDEEALLKTHVLVTTNNFCLLIQLARNSLLCSFPFDDNVMMKESFEGFLEILNNYGFFLPKMSINDSEKISFELIIGSKQIVHSLIKHYDLNVKIKHHSLIYECEVPKEPKYLLSGCRLRKADVNDIELISFWFFSFSVESLKQHDASDYEKLKPTYLKHSRDFIEKEKMYICEIKDGDKYVPVSMAAKNRKLKNFVAISYVYTPPEFRRKSYASNGVFLIVKECLGDGYKCCLFANKFFPTANKIYQDIGFVAVNEIVEYHILYE</sequence>
<proteinExistence type="predicted"/>
<evidence type="ECO:0000313" key="1">
    <source>
        <dbReference type="EMBL" id="KAJ3211027.1"/>
    </source>
</evidence>
<dbReference type="SUPFAM" id="SSF55729">
    <property type="entry name" value="Acyl-CoA N-acyltransferases (Nat)"/>
    <property type="match status" value="1"/>
</dbReference>
<comment type="caution">
    <text evidence="1">The sequence shown here is derived from an EMBL/GenBank/DDBJ whole genome shotgun (WGS) entry which is preliminary data.</text>
</comment>